<sequence>MSAKNKAKSTAAPAGQAAKPELLKQYGCGPIQFSGTDNAFYERHLIFDNIRDVKTAGARQQFEAFARSVRDILSQRWISTKDTYDRVNPKRIYYLSMEFLIGRSLANNVTNLLLSDLVKQTVEQKHIDLPGLLEQEPDAGLGNGGLGRLAACFLDSMATMQLPGMGYGLRYEYGIFRQSLKDGWQNEQPDNWLRWPDPWEVARLQDMVEVKLNCSFEICGGSLRAIPGQSSRLFGIPFDRPVVGYGGKTINTLRLWAAAAPDYFDFQRFSSGDFVGALAETLTAESLTRVLYPDDTTSMGQGLRFIQEYFLVACSLADIVRRFQRSNADWNTLPEKIALQLNDTHPSMAVPELMRILLDEAHLGWDQAWNITQKTLAYTNHTLLPEALEKWPLAWFERMFPRLLEIILEINRRLLDDVRARFVGDEGCVARMSIVEEGAVRKIRMANLAIAGSHSTNGVAAIHSELLRTMTVRDFAEMFPERFNNKTNGVTPRRWLLLANPALSNTITGAIGNGWITTLDQLTKLRPLADDKGFRDAFLKAKRAAKVRFTDWLKSSHGQTVDPDSIFDCQVKRIHEYKRQLLNALRIVVLYNRLRANPGLDMQPRTFFFAGKAAPAYHLAKVIIKFINNLAGTIDGDPAVRGRLKVLFLPDYCVSLAERLIPASDVSNQISTAGYEASGTSNMKFMMNGALTIGTRDGATIEMAEEAGEENFFLFGLTAQQVADSRGWYNPHWHYDNDAETRAALDLIFSGHFSQYEPGIFAPLLDTLLTRGDHYMHLADLKAYLDADQRLCDLYANPQEWARKAILNVAGSGKFSSDRTIAEYAADIWKAKPCPVLCPV</sequence>
<accession>A0A1V4ATD6</accession>
<dbReference type="GO" id="GO:0008184">
    <property type="term" value="F:glycogen phosphorylase activity"/>
    <property type="evidence" value="ECO:0007669"/>
    <property type="project" value="InterPro"/>
</dbReference>
<organism evidence="12 13">
    <name type="scientific">Candidatus Brocadia carolinensis</name>
    <dbReference type="NCBI Taxonomy" id="1004156"/>
    <lineage>
        <taxon>Bacteria</taxon>
        <taxon>Pseudomonadati</taxon>
        <taxon>Planctomycetota</taxon>
        <taxon>Candidatus Brocadiia</taxon>
        <taxon>Candidatus Brocadiales</taxon>
        <taxon>Candidatus Brocadiaceae</taxon>
        <taxon>Candidatus Brocadia</taxon>
    </lineage>
</organism>
<dbReference type="SUPFAM" id="SSF53756">
    <property type="entry name" value="UDP-Glycosyltransferase/glycogen phosphorylase"/>
    <property type="match status" value="1"/>
</dbReference>
<evidence type="ECO:0000256" key="8">
    <source>
        <dbReference type="ARBA" id="ARBA00023277"/>
    </source>
</evidence>
<comment type="cofactor">
    <cofactor evidence="2 11">
        <name>pyridoxal 5'-phosphate</name>
        <dbReference type="ChEBI" id="CHEBI:597326"/>
    </cofactor>
</comment>
<dbReference type="CDD" id="cd04300">
    <property type="entry name" value="GT35_Glycogen_Phosphorylase"/>
    <property type="match status" value="1"/>
</dbReference>
<evidence type="ECO:0000256" key="4">
    <source>
        <dbReference type="ARBA" id="ARBA00022600"/>
    </source>
</evidence>
<protein>
    <recommendedName>
        <fullName evidence="11">Alpha-1,4 glucan phosphorylase</fullName>
        <ecNumber evidence="11">2.4.1.1</ecNumber>
    </recommendedName>
</protein>
<comment type="function">
    <text evidence="9">Phosphorylase is an important allosteric enzyme in carbohydrate metabolism. Enzymes from different sources differ in their regulatory mechanisms and in their natural substrates. However, all known phosphorylases share catalytic and structural properties.</text>
</comment>
<keyword evidence="5 11" id="KW-0328">Glycosyltransferase</keyword>
<dbReference type="InterPro" id="IPR035090">
    <property type="entry name" value="Pyridoxal_P_attach_site"/>
</dbReference>
<evidence type="ECO:0000256" key="9">
    <source>
        <dbReference type="ARBA" id="ARBA00025174"/>
    </source>
</evidence>
<dbReference type="GO" id="GO:0005737">
    <property type="term" value="C:cytoplasm"/>
    <property type="evidence" value="ECO:0007669"/>
    <property type="project" value="TreeGrafter"/>
</dbReference>
<dbReference type="EC" id="2.4.1.1" evidence="11"/>
<evidence type="ECO:0000256" key="11">
    <source>
        <dbReference type="RuleBase" id="RU000587"/>
    </source>
</evidence>
<evidence type="ECO:0000256" key="3">
    <source>
        <dbReference type="ARBA" id="ARBA00006047"/>
    </source>
</evidence>
<dbReference type="PANTHER" id="PTHR11468">
    <property type="entry name" value="GLYCOGEN PHOSPHORYLASE"/>
    <property type="match status" value="1"/>
</dbReference>
<comment type="caution">
    <text evidence="12">The sequence shown here is derived from an EMBL/GenBank/DDBJ whole genome shotgun (WGS) entry which is preliminary data.</text>
</comment>
<dbReference type="Gene3D" id="3.40.50.2000">
    <property type="entry name" value="Glycogen Phosphorylase B"/>
    <property type="match status" value="2"/>
</dbReference>
<dbReference type="STRING" id="1004156.AYP45_09840"/>
<comment type="similarity">
    <text evidence="3 11">Belongs to the glycogen phosphorylase family.</text>
</comment>
<gene>
    <name evidence="12" type="ORF">AYP45_09840</name>
</gene>
<proteinExistence type="inferred from homology"/>
<dbReference type="PROSITE" id="PS00102">
    <property type="entry name" value="PHOSPHORYLASE"/>
    <property type="match status" value="1"/>
</dbReference>
<evidence type="ECO:0000256" key="10">
    <source>
        <dbReference type="PIRSR" id="PIRSR000460-1"/>
    </source>
</evidence>
<keyword evidence="4" id="KW-0321">Glycogen metabolism</keyword>
<evidence type="ECO:0000256" key="7">
    <source>
        <dbReference type="ARBA" id="ARBA00022898"/>
    </source>
</evidence>
<dbReference type="EMBL" id="AYTS01000085">
    <property type="protein sequence ID" value="OOP56346.1"/>
    <property type="molecule type" value="Genomic_DNA"/>
</dbReference>
<dbReference type="PIRSF" id="PIRSF000460">
    <property type="entry name" value="Pprylas_GlgP"/>
    <property type="match status" value="1"/>
</dbReference>
<evidence type="ECO:0000256" key="5">
    <source>
        <dbReference type="ARBA" id="ARBA00022676"/>
    </source>
</evidence>
<comment type="function">
    <text evidence="11">Allosteric enzyme that catalyzes the rate-limiting step in glycogen catabolism, the phosphorolytic cleavage of glycogen to produce glucose-1-phosphate, and plays a central role in maintaining cellular and organismal glucose homeostasis.</text>
</comment>
<dbReference type="PANTHER" id="PTHR11468:SF3">
    <property type="entry name" value="GLYCOGEN PHOSPHORYLASE, LIVER FORM"/>
    <property type="match status" value="1"/>
</dbReference>
<dbReference type="AlphaFoldDB" id="A0A1V4ATD6"/>
<dbReference type="NCBIfam" id="TIGR02093">
    <property type="entry name" value="P_ylase"/>
    <property type="match status" value="1"/>
</dbReference>
<dbReference type="FunFam" id="3.40.50.2000:FF:000005">
    <property type="entry name" value="Alpha-1,4 glucan phosphorylase"/>
    <property type="match status" value="1"/>
</dbReference>
<dbReference type="InterPro" id="IPR011833">
    <property type="entry name" value="Glycg_phsphrylas"/>
</dbReference>
<comment type="catalytic activity">
    <reaction evidence="1 11">
        <text>[(1-&gt;4)-alpha-D-glucosyl](n) + phosphate = [(1-&gt;4)-alpha-D-glucosyl](n-1) + alpha-D-glucose 1-phosphate</text>
        <dbReference type="Rhea" id="RHEA:41732"/>
        <dbReference type="Rhea" id="RHEA-COMP:9584"/>
        <dbReference type="Rhea" id="RHEA-COMP:9586"/>
        <dbReference type="ChEBI" id="CHEBI:15444"/>
        <dbReference type="ChEBI" id="CHEBI:43474"/>
        <dbReference type="ChEBI" id="CHEBI:58601"/>
        <dbReference type="EC" id="2.4.1.1"/>
    </reaction>
</comment>
<evidence type="ECO:0000256" key="2">
    <source>
        <dbReference type="ARBA" id="ARBA00001933"/>
    </source>
</evidence>
<evidence type="ECO:0000313" key="13">
    <source>
        <dbReference type="Proteomes" id="UP000189681"/>
    </source>
</evidence>
<keyword evidence="6 11" id="KW-0808">Transferase</keyword>
<dbReference type="FunFam" id="3.40.50.2000:FF:000149">
    <property type="entry name" value="Glycogen phosphorylase, muscle form"/>
    <property type="match status" value="1"/>
</dbReference>
<keyword evidence="7 10" id="KW-0663">Pyridoxal phosphate</keyword>
<evidence type="ECO:0000256" key="1">
    <source>
        <dbReference type="ARBA" id="ARBA00001275"/>
    </source>
</evidence>
<dbReference type="GO" id="GO:0005980">
    <property type="term" value="P:glycogen catabolic process"/>
    <property type="evidence" value="ECO:0007669"/>
    <property type="project" value="TreeGrafter"/>
</dbReference>
<dbReference type="GO" id="GO:0030170">
    <property type="term" value="F:pyridoxal phosphate binding"/>
    <property type="evidence" value="ECO:0007669"/>
    <property type="project" value="InterPro"/>
</dbReference>
<feature type="modified residue" description="N6-(pyridoxal phosphate)lysine" evidence="10">
    <location>
        <position position="684"/>
    </location>
</feature>
<dbReference type="Pfam" id="PF00343">
    <property type="entry name" value="Phosphorylase"/>
    <property type="match status" value="1"/>
</dbReference>
<name>A0A1V4ATD6_9BACT</name>
<keyword evidence="8 11" id="KW-0119">Carbohydrate metabolism</keyword>
<dbReference type="Proteomes" id="UP000189681">
    <property type="component" value="Unassembled WGS sequence"/>
</dbReference>
<evidence type="ECO:0000313" key="12">
    <source>
        <dbReference type="EMBL" id="OOP56346.1"/>
    </source>
</evidence>
<evidence type="ECO:0000256" key="6">
    <source>
        <dbReference type="ARBA" id="ARBA00022679"/>
    </source>
</evidence>
<dbReference type="InterPro" id="IPR000811">
    <property type="entry name" value="Glyco_trans_35"/>
</dbReference>
<reference evidence="12 13" key="1">
    <citation type="journal article" date="2017" name="Water Res.">
        <title>Discovery and metagenomic analysis of an anammox bacterial enrichment related to Candidatus "Brocadia caroliniensis" in a full-scale glycerol-fed nitritation-denitritation separate centrate treatment process.</title>
        <authorList>
            <person name="Park H."/>
            <person name="Brotto A.C."/>
            <person name="van Loosdrecht M.C."/>
            <person name="Chandran K."/>
        </authorList>
    </citation>
    <scope>NUCLEOTIDE SEQUENCE [LARGE SCALE GENOMIC DNA]</scope>
    <source>
        <strain evidence="12">26THWARD</strain>
    </source>
</reference>